<protein>
    <recommendedName>
        <fullName evidence="13">ATP synthase subunit a</fullName>
    </recommendedName>
</protein>
<comment type="subcellular location">
    <subcellularLocation>
        <location evidence="1">Membrane</location>
        <topology evidence="1">Multi-pass membrane protein</topology>
    </subcellularLocation>
</comment>
<feature type="transmembrane region" description="Helical" evidence="11">
    <location>
        <begin position="171"/>
        <end position="190"/>
    </location>
</feature>
<dbReference type="Pfam" id="PF00119">
    <property type="entry name" value="ATP-synt_A"/>
    <property type="match status" value="1"/>
</dbReference>
<organism evidence="12">
    <name type="scientific">marine metagenome</name>
    <dbReference type="NCBI Taxonomy" id="408172"/>
    <lineage>
        <taxon>unclassified sequences</taxon>
        <taxon>metagenomes</taxon>
        <taxon>ecological metagenomes</taxon>
    </lineage>
</organism>
<feature type="transmembrane region" description="Helical" evidence="11">
    <location>
        <begin position="260"/>
        <end position="282"/>
    </location>
</feature>
<dbReference type="InterPro" id="IPR035908">
    <property type="entry name" value="F0_ATP_A_sf"/>
</dbReference>
<feature type="transmembrane region" description="Helical" evidence="11">
    <location>
        <begin position="288"/>
        <end position="308"/>
    </location>
</feature>
<accession>A0A381PGH8</accession>
<dbReference type="EMBL" id="UINC01000953">
    <property type="protein sequence ID" value="SUZ65219.1"/>
    <property type="molecule type" value="Genomic_DNA"/>
</dbReference>
<dbReference type="SUPFAM" id="SSF81336">
    <property type="entry name" value="F1F0 ATP synthase subunit A"/>
    <property type="match status" value="1"/>
</dbReference>
<evidence type="ECO:0000256" key="10">
    <source>
        <dbReference type="ARBA" id="ARBA00023310"/>
    </source>
</evidence>
<dbReference type="InterPro" id="IPR000568">
    <property type="entry name" value="ATP_synth_F0_asu"/>
</dbReference>
<feature type="transmembrane region" description="Helical" evidence="11">
    <location>
        <begin position="211"/>
        <end position="228"/>
    </location>
</feature>
<keyword evidence="7 11" id="KW-1133">Transmembrane helix</keyword>
<dbReference type="AlphaFoldDB" id="A0A381PGH8"/>
<dbReference type="CDD" id="cd00310">
    <property type="entry name" value="ATP-synt_Fo_a_6"/>
    <property type="match status" value="1"/>
</dbReference>
<keyword evidence="5 11" id="KW-0812">Transmembrane</keyword>
<reference evidence="12" key="1">
    <citation type="submission" date="2018-05" db="EMBL/GenBank/DDBJ databases">
        <authorList>
            <person name="Lanie J.A."/>
            <person name="Ng W.-L."/>
            <person name="Kazmierczak K.M."/>
            <person name="Andrzejewski T.M."/>
            <person name="Davidsen T.M."/>
            <person name="Wayne K.J."/>
            <person name="Tettelin H."/>
            <person name="Glass J.I."/>
            <person name="Rusch D."/>
            <person name="Podicherti R."/>
            <person name="Tsui H.-C.T."/>
            <person name="Winkler M.E."/>
        </authorList>
    </citation>
    <scope>NUCLEOTIDE SEQUENCE</scope>
</reference>
<feature type="transmembrane region" description="Helical" evidence="11">
    <location>
        <begin position="120"/>
        <end position="151"/>
    </location>
</feature>
<evidence type="ECO:0000256" key="5">
    <source>
        <dbReference type="ARBA" id="ARBA00022692"/>
    </source>
</evidence>
<dbReference type="Gene3D" id="1.20.120.220">
    <property type="entry name" value="ATP synthase, F0 complex, subunit A"/>
    <property type="match status" value="1"/>
</dbReference>
<dbReference type="GO" id="GO:0046933">
    <property type="term" value="F:proton-transporting ATP synthase activity, rotational mechanism"/>
    <property type="evidence" value="ECO:0007669"/>
    <property type="project" value="TreeGrafter"/>
</dbReference>
<feature type="transmembrane region" description="Helical" evidence="11">
    <location>
        <begin position="234"/>
        <end position="253"/>
    </location>
</feature>
<name>A0A381PGH8_9ZZZZ</name>
<evidence type="ECO:0000256" key="1">
    <source>
        <dbReference type="ARBA" id="ARBA00004141"/>
    </source>
</evidence>
<keyword evidence="10" id="KW-0066">ATP synthesis</keyword>
<evidence type="ECO:0000256" key="6">
    <source>
        <dbReference type="ARBA" id="ARBA00022781"/>
    </source>
</evidence>
<keyword evidence="3" id="KW-0813">Transport</keyword>
<dbReference type="NCBIfam" id="TIGR01131">
    <property type="entry name" value="ATP_synt_6_or_A"/>
    <property type="match status" value="1"/>
</dbReference>
<dbReference type="HAMAP" id="MF_01393">
    <property type="entry name" value="ATP_synth_a_bact"/>
    <property type="match status" value="1"/>
</dbReference>
<evidence type="ECO:0000313" key="12">
    <source>
        <dbReference type="EMBL" id="SUZ65219.1"/>
    </source>
</evidence>
<dbReference type="PROSITE" id="PS00449">
    <property type="entry name" value="ATPASE_A"/>
    <property type="match status" value="1"/>
</dbReference>
<dbReference type="PANTHER" id="PTHR11410">
    <property type="entry name" value="ATP SYNTHASE SUBUNIT A"/>
    <property type="match status" value="1"/>
</dbReference>
<evidence type="ECO:0000256" key="8">
    <source>
        <dbReference type="ARBA" id="ARBA00023065"/>
    </source>
</evidence>
<gene>
    <name evidence="12" type="ORF">METZ01_LOCUS18073</name>
</gene>
<evidence type="ECO:0008006" key="13">
    <source>
        <dbReference type="Google" id="ProtNLM"/>
    </source>
</evidence>
<comment type="similarity">
    <text evidence="2">Belongs to the ATPase A chain family.</text>
</comment>
<dbReference type="InterPro" id="IPR045083">
    <property type="entry name" value="ATP_synth_F0_asu_bact/mt"/>
</dbReference>
<evidence type="ECO:0000256" key="11">
    <source>
        <dbReference type="SAM" id="Phobius"/>
    </source>
</evidence>
<evidence type="ECO:0000256" key="3">
    <source>
        <dbReference type="ARBA" id="ARBA00022448"/>
    </source>
</evidence>
<evidence type="ECO:0000256" key="2">
    <source>
        <dbReference type="ARBA" id="ARBA00006810"/>
    </source>
</evidence>
<dbReference type="PRINTS" id="PR00123">
    <property type="entry name" value="ATPASEA"/>
</dbReference>
<sequence length="310" mass="34612">MLIDKTDTSHSNDPADVAIDHVANNYEHIILKLSLIPEKWIETYPLLGIFDFSITKHVFLLILVAFITVSSMIFLVQNYISSKTKVPGKTMNFIEMIILYMRENVLKSFIGEKYYKDWDALVYTIFFFVLIGNFLGLIPIFDFLGLINYLAGGIPVVKDLIHGGNTVTANINLNFALATITFGAFTIAGIKRYGFFHHWKNLAPPGLAWPLYFIVVPIEVMAMLIRPISLTLRLAGNMMGGHLALIIFTQLFIIEVAKNYGIFAALGGSIFSVSLSIGVIFLEIIVAFIQAYVFALLTAVYIGMAVNVDH</sequence>
<dbReference type="PANTHER" id="PTHR11410:SF0">
    <property type="entry name" value="ATP SYNTHASE SUBUNIT A"/>
    <property type="match status" value="1"/>
</dbReference>
<dbReference type="GO" id="GO:0045259">
    <property type="term" value="C:proton-transporting ATP synthase complex"/>
    <property type="evidence" value="ECO:0007669"/>
    <property type="project" value="UniProtKB-KW"/>
</dbReference>
<keyword evidence="9 11" id="KW-0472">Membrane</keyword>
<keyword evidence="8" id="KW-0406">Ion transport</keyword>
<dbReference type="InterPro" id="IPR023011">
    <property type="entry name" value="ATP_synth_F0_asu_AS"/>
</dbReference>
<keyword evidence="4" id="KW-0138">CF(0)</keyword>
<feature type="transmembrane region" description="Helical" evidence="11">
    <location>
        <begin position="57"/>
        <end position="76"/>
    </location>
</feature>
<evidence type="ECO:0000256" key="7">
    <source>
        <dbReference type="ARBA" id="ARBA00022989"/>
    </source>
</evidence>
<evidence type="ECO:0000256" key="4">
    <source>
        <dbReference type="ARBA" id="ARBA00022547"/>
    </source>
</evidence>
<keyword evidence="6" id="KW-0375">Hydrogen ion transport</keyword>
<evidence type="ECO:0000256" key="9">
    <source>
        <dbReference type="ARBA" id="ARBA00023136"/>
    </source>
</evidence>
<proteinExistence type="inferred from homology"/>